<feature type="transmembrane region" description="Helical" evidence="2">
    <location>
        <begin position="73"/>
        <end position="91"/>
    </location>
</feature>
<gene>
    <name evidence="3" type="ORF">GCM10022240_20600</name>
</gene>
<evidence type="ECO:0000256" key="2">
    <source>
        <dbReference type="SAM" id="Phobius"/>
    </source>
</evidence>
<reference evidence="4" key="1">
    <citation type="journal article" date="2019" name="Int. J. Syst. Evol. Microbiol.">
        <title>The Global Catalogue of Microorganisms (GCM) 10K type strain sequencing project: providing services to taxonomists for standard genome sequencing and annotation.</title>
        <authorList>
            <consortium name="The Broad Institute Genomics Platform"/>
            <consortium name="The Broad Institute Genome Sequencing Center for Infectious Disease"/>
            <person name="Wu L."/>
            <person name="Ma J."/>
        </authorList>
    </citation>
    <scope>NUCLEOTIDE SEQUENCE [LARGE SCALE GENOMIC DNA]</scope>
    <source>
        <strain evidence="4">JCM 16950</strain>
    </source>
</reference>
<organism evidence="3 4">
    <name type="scientific">Microbacterium kribbense</name>
    <dbReference type="NCBI Taxonomy" id="433645"/>
    <lineage>
        <taxon>Bacteria</taxon>
        <taxon>Bacillati</taxon>
        <taxon>Actinomycetota</taxon>
        <taxon>Actinomycetes</taxon>
        <taxon>Micrococcales</taxon>
        <taxon>Microbacteriaceae</taxon>
        <taxon>Microbacterium</taxon>
    </lineage>
</organism>
<evidence type="ECO:0000256" key="1">
    <source>
        <dbReference type="SAM" id="MobiDB-lite"/>
    </source>
</evidence>
<proteinExistence type="predicted"/>
<feature type="transmembrane region" description="Helical" evidence="2">
    <location>
        <begin position="12"/>
        <end position="36"/>
    </location>
</feature>
<feature type="transmembrane region" description="Helical" evidence="2">
    <location>
        <begin position="152"/>
        <end position="172"/>
    </location>
</feature>
<feature type="transmembrane region" description="Helical" evidence="2">
    <location>
        <begin position="238"/>
        <end position="259"/>
    </location>
</feature>
<feature type="transmembrane region" description="Helical" evidence="2">
    <location>
        <begin position="184"/>
        <end position="201"/>
    </location>
</feature>
<comment type="caution">
    <text evidence="3">The sequence shown here is derived from an EMBL/GenBank/DDBJ whole genome shotgun (WGS) entry which is preliminary data.</text>
</comment>
<sequence>MTAAARRGPSLRLLWMLPAGLSLLAGLDAAMLLLGLPAPVTTTRLPEVHGMLMVLGFVGTLICLERSTALNRWYGFIAPGLLGAGGIALLADPVPLIVAKAILVAGTAGFMLIYIPLWRRQYDHPLLTQLLGAGLGLAGAVIWLNQDTMDRVLPWLIGFVVLTIAAERVELARITMGPHAGGRLLIHAWSIVLALVLGLVYPDAGAIALGVTLLALVGWLVVHDIARRTVRASGAARYMAACILAGYLWLAVAGVALLFGDPTAQPAYDAVIHAVFLGYTISMIMAHATTILPAVLHIALPYRAGLWVPAGILQLSLVVRLWFGDGLGSQAGWQIGGVLGVIALLLFVLTAITSAVMGPLKKAPPVRIRPARTTPGAGAAPAAASRPVPTTAPRTPRPSSDTAAPAAPEPAEGDA</sequence>
<evidence type="ECO:0000313" key="4">
    <source>
        <dbReference type="Proteomes" id="UP001500540"/>
    </source>
</evidence>
<feature type="transmembrane region" description="Helical" evidence="2">
    <location>
        <begin position="48"/>
        <end position="64"/>
    </location>
</feature>
<feature type="region of interest" description="Disordered" evidence="1">
    <location>
        <begin position="367"/>
        <end position="415"/>
    </location>
</feature>
<accession>A0ABP7GL51</accession>
<feature type="transmembrane region" description="Helical" evidence="2">
    <location>
        <begin position="207"/>
        <end position="226"/>
    </location>
</feature>
<dbReference type="RefSeq" id="WP_344783246.1">
    <property type="nucleotide sequence ID" value="NZ_BAABAF010000007.1"/>
</dbReference>
<feature type="compositionally biased region" description="Low complexity" evidence="1">
    <location>
        <begin position="371"/>
        <end position="415"/>
    </location>
</feature>
<feature type="transmembrane region" description="Helical" evidence="2">
    <location>
        <begin position="271"/>
        <end position="292"/>
    </location>
</feature>
<keyword evidence="2" id="KW-1133">Transmembrane helix</keyword>
<keyword evidence="4" id="KW-1185">Reference proteome</keyword>
<feature type="transmembrane region" description="Helical" evidence="2">
    <location>
        <begin position="304"/>
        <end position="323"/>
    </location>
</feature>
<evidence type="ECO:0000313" key="3">
    <source>
        <dbReference type="EMBL" id="GAA3768058.1"/>
    </source>
</evidence>
<keyword evidence="2" id="KW-0472">Membrane</keyword>
<dbReference type="Proteomes" id="UP001500540">
    <property type="component" value="Unassembled WGS sequence"/>
</dbReference>
<feature type="transmembrane region" description="Helical" evidence="2">
    <location>
        <begin position="97"/>
        <end position="115"/>
    </location>
</feature>
<feature type="transmembrane region" description="Helical" evidence="2">
    <location>
        <begin position="335"/>
        <end position="360"/>
    </location>
</feature>
<feature type="transmembrane region" description="Helical" evidence="2">
    <location>
        <begin position="127"/>
        <end position="146"/>
    </location>
</feature>
<dbReference type="EMBL" id="BAABAF010000007">
    <property type="protein sequence ID" value="GAA3768058.1"/>
    <property type="molecule type" value="Genomic_DNA"/>
</dbReference>
<protein>
    <submittedName>
        <fullName evidence="3">Uncharacterized protein</fullName>
    </submittedName>
</protein>
<name>A0ABP7GL51_9MICO</name>
<keyword evidence="2" id="KW-0812">Transmembrane</keyword>